<evidence type="ECO:0000259" key="12">
    <source>
        <dbReference type="Pfam" id="PF00081"/>
    </source>
</evidence>
<dbReference type="GO" id="GO:0046872">
    <property type="term" value="F:metal ion binding"/>
    <property type="evidence" value="ECO:0007669"/>
    <property type="project" value="UniProtKB-KW"/>
</dbReference>
<keyword evidence="11" id="KW-0175">Coiled coil</keyword>
<evidence type="ECO:0000256" key="2">
    <source>
        <dbReference type="ARBA" id="ARBA00004229"/>
    </source>
</evidence>
<comment type="cofactor">
    <cofactor evidence="1">
        <name>Fe cation</name>
        <dbReference type="ChEBI" id="CHEBI:24875"/>
    </cofactor>
</comment>
<dbReference type="PANTHER" id="PTHR42769">
    <property type="entry name" value="SUPEROXIDE DISMUTASE"/>
    <property type="match status" value="1"/>
</dbReference>
<sequence length="376" mass="43294">MFPYGTVRHALDHIDYNMAWTAPLDLHHSDPEILRYEIFHILRVLVLHNHLESIKDLSSDLFHPTLPFVTIRNSRLMMAATPSATLPSAFLPCPGFPESCRSLNWRTHKKQLGRKAGTVKVRAKFELNHPPYPMNALEPHMSRTTFEYHWGKHHRAYVDNLNKQIVGTELEELTLEDIILITYNRGDLLPPFNNAAQAWNHQFFWESMKPGGGGNPSGELLELINRDFGSFEAFVKEFKAAAATQFGSGWAWLAYKANRLDVGNASNPHPSDEDKKLVIVKTPNAVNPLVWDYSPLLTIDVWEHAYHLDFRSRRTDYISSFMEKLVSWEAVSSRLEAAKAQVAEREKEEMKKREEEEEYQAEVREMYVESTDSDAE</sequence>
<feature type="domain" description="Manganese/iron superoxide dismutase C-terminal" evidence="13">
    <location>
        <begin position="216"/>
        <end position="267"/>
    </location>
</feature>
<evidence type="ECO:0000256" key="4">
    <source>
        <dbReference type="ARBA" id="ARBA00012682"/>
    </source>
</evidence>
<dbReference type="GO" id="GO:0042644">
    <property type="term" value="C:chloroplast nucleoid"/>
    <property type="evidence" value="ECO:0007669"/>
    <property type="project" value="TreeGrafter"/>
</dbReference>
<feature type="coiled-coil region" evidence="11">
    <location>
        <begin position="335"/>
        <end position="365"/>
    </location>
</feature>
<keyword evidence="8" id="KW-0560">Oxidoreductase</keyword>
<evidence type="ECO:0000256" key="9">
    <source>
        <dbReference type="ARBA" id="ARBA00023004"/>
    </source>
</evidence>
<gene>
    <name evidence="14" type="ORF">RND71_030517</name>
</gene>
<proteinExistence type="inferred from homology"/>
<dbReference type="FunFam" id="3.55.40.20:FF:000005">
    <property type="entry name" value="Superoxide dismutase"/>
    <property type="match status" value="1"/>
</dbReference>
<keyword evidence="9" id="KW-0408">Iron</keyword>
<evidence type="ECO:0000256" key="11">
    <source>
        <dbReference type="SAM" id="Coils"/>
    </source>
</evidence>
<evidence type="ECO:0000256" key="6">
    <source>
        <dbReference type="ARBA" id="ARBA00022640"/>
    </source>
</evidence>
<organism evidence="14 15">
    <name type="scientific">Anisodus tanguticus</name>
    <dbReference type="NCBI Taxonomy" id="243964"/>
    <lineage>
        <taxon>Eukaryota</taxon>
        <taxon>Viridiplantae</taxon>
        <taxon>Streptophyta</taxon>
        <taxon>Embryophyta</taxon>
        <taxon>Tracheophyta</taxon>
        <taxon>Spermatophyta</taxon>
        <taxon>Magnoliopsida</taxon>
        <taxon>eudicotyledons</taxon>
        <taxon>Gunneridae</taxon>
        <taxon>Pentapetalae</taxon>
        <taxon>asterids</taxon>
        <taxon>lamiids</taxon>
        <taxon>Solanales</taxon>
        <taxon>Solanaceae</taxon>
        <taxon>Solanoideae</taxon>
        <taxon>Hyoscyameae</taxon>
        <taxon>Anisodus</taxon>
    </lineage>
</organism>
<dbReference type="SUPFAM" id="SSF46609">
    <property type="entry name" value="Fe,Mn superoxide dismutase (SOD), N-terminal domain"/>
    <property type="match status" value="1"/>
</dbReference>
<dbReference type="GO" id="GO:0009416">
    <property type="term" value="P:response to light stimulus"/>
    <property type="evidence" value="ECO:0007669"/>
    <property type="project" value="UniProtKB-ARBA"/>
</dbReference>
<evidence type="ECO:0000256" key="5">
    <source>
        <dbReference type="ARBA" id="ARBA00022528"/>
    </source>
</evidence>
<evidence type="ECO:0000256" key="7">
    <source>
        <dbReference type="ARBA" id="ARBA00022723"/>
    </source>
</evidence>
<comment type="subcellular location">
    <subcellularLocation>
        <location evidence="2">Plastid</location>
        <location evidence="2">Chloroplast</location>
    </subcellularLocation>
</comment>
<evidence type="ECO:0000259" key="13">
    <source>
        <dbReference type="Pfam" id="PF02777"/>
    </source>
</evidence>
<reference evidence="14" key="1">
    <citation type="submission" date="2023-12" db="EMBL/GenBank/DDBJ databases">
        <title>Genome assembly of Anisodus tanguticus.</title>
        <authorList>
            <person name="Wang Y.-J."/>
        </authorList>
    </citation>
    <scope>NUCLEOTIDE SEQUENCE</scope>
    <source>
        <strain evidence="14">KB-2021</strain>
        <tissue evidence="14">Leaf</tissue>
    </source>
</reference>
<feature type="domain" description="Manganese/iron superoxide dismutase N-terminal" evidence="12">
    <location>
        <begin position="124"/>
        <end position="208"/>
    </location>
</feature>
<dbReference type="EMBL" id="JAVYJV010000016">
    <property type="protein sequence ID" value="KAK4351204.1"/>
    <property type="molecule type" value="Genomic_DNA"/>
</dbReference>
<dbReference type="PRINTS" id="PR01703">
    <property type="entry name" value="MNSODISMTASE"/>
</dbReference>
<dbReference type="Gene3D" id="3.55.40.20">
    <property type="entry name" value="Iron/manganese superoxide dismutase, C-terminal domain"/>
    <property type="match status" value="1"/>
</dbReference>
<evidence type="ECO:0000256" key="8">
    <source>
        <dbReference type="ARBA" id="ARBA00023002"/>
    </source>
</evidence>
<dbReference type="AlphaFoldDB" id="A0AAE1V7E9"/>
<keyword evidence="7" id="KW-0479">Metal-binding</keyword>
<protein>
    <recommendedName>
        <fullName evidence="4">superoxide dismutase</fullName>
        <ecNumber evidence="4">1.15.1.1</ecNumber>
    </recommendedName>
</protein>
<dbReference type="Proteomes" id="UP001291623">
    <property type="component" value="Unassembled WGS sequence"/>
</dbReference>
<evidence type="ECO:0000256" key="1">
    <source>
        <dbReference type="ARBA" id="ARBA00001962"/>
    </source>
</evidence>
<evidence type="ECO:0000313" key="15">
    <source>
        <dbReference type="Proteomes" id="UP001291623"/>
    </source>
</evidence>
<dbReference type="InterPro" id="IPR019831">
    <property type="entry name" value="Mn/Fe_SOD_N"/>
</dbReference>
<name>A0AAE1V7E9_9SOLA</name>
<dbReference type="InterPro" id="IPR001189">
    <property type="entry name" value="Mn/Fe_SOD"/>
</dbReference>
<evidence type="ECO:0000313" key="14">
    <source>
        <dbReference type="EMBL" id="KAK4351204.1"/>
    </source>
</evidence>
<dbReference type="GO" id="GO:0004784">
    <property type="term" value="F:superoxide dismutase activity"/>
    <property type="evidence" value="ECO:0007669"/>
    <property type="project" value="UniProtKB-EC"/>
</dbReference>
<feature type="domain" description="Manganese/iron superoxide dismutase C-terminal" evidence="13">
    <location>
        <begin position="272"/>
        <end position="334"/>
    </location>
</feature>
<dbReference type="EC" id="1.15.1.1" evidence="4"/>
<dbReference type="Gene3D" id="1.10.287.990">
    <property type="entry name" value="Fe,Mn superoxide dismutase (SOD) domain"/>
    <property type="match status" value="1"/>
</dbReference>
<comment type="caution">
    <text evidence="14">The sequence shown here is derived from an EMBL/GenBank/DDBJ whole genome shotgun (WGS) entry which is preliminary data.</text>
</comment>
<dbReference type="Pfam" id="PF00081">
    <property type="entry name" value="Sod_Fe_N"/>
    <property type="match status" value="1"/>
</dbReference>
<dbReference type="SUPFAM" id="SSF54719">
    <property type="entry name" value="Fe,Mn superoxide dismutase (SOD), C-terminal domain"/>
    <property type="match status" value="1"/>
</dbReference>
<dbReference type="FunFam" id="1.10.287.990:FF:000002">
    <property type="entry name" value="Superoxide dismutase"/>
    <property type="match status" value="1"/>
</dbReference>
<keyword evidence="6" id="KW-0934">Plastid</keyword>
<comment type="catalytic activity">
    <reaction evidence="10">
        <text>2 superoxide + 2 H(+) = H2O2 + O2</text>
        <dbReference type="Rhea" id="RHEA:20696"/>
        <dbReference type="ChEBI" id="CHEBI:15378"/>
        <dbReference type="ChEBI" id="CHEBI:15379"/>
        <dbReference type="ChEBI" id="CHEBI:16240"/>
        <dbReference type="ChEBI" id="CHEBI:18421"/>
        <dbReference type="EC" id="1.15.1.1"/>
    </reaction>
</comment>
<keyword evidence="5" id="KW-0150">Chloroplast</keyword>
<dbReference type="PANTHER" id="PTHR42769:SF3">
    <property type="entry name" value="SUPEROXIDE DISMUTASE [FE] 2, CHLOROPLASTIC"/>
    <property type="match status" value="1"/>
</dbReference>
<comment type="similarity">
    <text evidence="3">Belongs to the iron/manganese superoxide dismutase family.</text>
</comment>
<dbReference type="InterPro" id="IPR036314">
    <property type="entry name" value="SOD_C_sf"/>
</dbReference>
<dbReference type="Pfam" id="PF02777">
    <property type="entry name" value="Sod_Fe_C"/>
    <property type="match status" value="2"/>
</dbReference>
<accession>A0AAE1V7E9</accession>
<evidence type="ECO:0000256" key="10">
    <source>
        <dbReference type="ARBA" id="ARBA00049204"/>
    </source>
</evidence>
<dbReference type="InterPro" id="IPR036324">
    <property type="entry name" value="Mn/Fe_SOD_N_sf"/>
</dbReference>
<evidence type="ECO:0000256" key="3">
    <source>
        <dbReference type="ARBA" id="ARBA00008714"/>
    </source>
</evidence>
<keyword evidence="15" id="KW-1185">Reference proteome</keyword>
<dbReference type="InterPro" id="IPR019832">
    <property type="entry name" value="Mn/Fe_SOD_C"/>
</dbReference>